<comment type="subcellular location">
    <subcellularLocation>
        <location evidence="1">Cell membrane</location>
        <topology evidence="1">Single-pass type I membrane protein</topology>
    </subcellularLocation>
</comment>
<feature type="domain" description="EGF-like" evidence="18">
    <location>
        <begin position="1148"/>
        <end position="1183"/>
    </location>
</feature>
<dbReference type="InterPro" id="IPR013320">
    <property type="entry name" value="ConA-like_dom_sf"/>
</dbReference>
<dbReference type="InterPro" id="IPR015919">
    <property type="entry name" value="Cadherin-like_sf"/>
</dbReference>
<dbReference type="GO" id="GO:0045296">
    <property type="term" value="F:cadherin binding"/>
    <property type="evidence" value="ECO:0007669"/>
    <property type="project" value="TreeGrafter"/>
</dbReference>
<feature type="domain" description="Cadherin" evidence="19">
    <location>
        <begin position="39"/>
        <end position="142"/>
    </location>
</feature>
<dbReference type="FunFam" id="2.60.40.60:FF:000037">
    <property type="entry name" value="FAT atypical cadherin 1"/>
    <property type="match status" value="1"/>
</dbReference>
<feature type="disulfide bond" evidence="14">
    <location>
        <begin position="1098"/>
        <end position="1107"/>
    </location>
</feature>
<evidence type="ECO:0000259" key="19">
    <source>
        <dbReference type="PROSITE" id="PS50268"/>
    </source>
</evidence>
<dbReference type="InterPro" id="IPR018097">
    <property type="entry name" value="EGF_Ca-bd_CS"/>
</dbReference>
<keyword evidence="9 16" id="KW-0472">Membrane</keyword>
<dbReference type="SMART" id="SM00282">
    <property type="entry name" value="LamG"/>
    <property type="match status" value="1"/>
</dbReference>
<keyword evidence="7" id="KW-0130">Cell adhesion</keyword>
<name>A0A8J6HH69_TENMO</name>
<evidence type="ECO:0000259" key="17">
    <source>
        <dbReference type="PROSITE" id="PS50025"/>
    </source>
</evidence>
<dbReference type="PROSITE" id="PS00232">
    <property type="entry name" value="CADHERIN_1"/>
    <property type="match status" value="3"/>
</dbReference>
<dbReference type="PROSITE" id="PS50026">
    <property type="entry name" value="EGF_3"/>
    <property type="match status" value="5"/>
</dbReference>
<keyword evidence="6 13" id="KW-0106">Calcium</keyword>
<keyword evidence="4" id="KW-0732">Signal</keyword>
<dbReference type="CDD" id="cd00110">
    <property type="entry name" value="LamG"/>
    <property type="match status" value="1"/>
</dbReference>
<dbReference type="InterPro" id="IPR000742">
    <property type="entry name" value="EGF"/>
</dbReference>
<dbReference type="PROSITE" id="PS50297">
    <property type="entry name" value="ANK_REP_REGION"/>
    <property type="match status" value="1"/>
</dbReference>
<keyword evidence="8 16" id="KW-1133">Transmembrane helix</keyword>
<dbReference type="SMART" id="SM00248">
    <property type="entry name" value="ANK"/>
    <property type="match status" value="4"/>
</dbReference>
<dbReference type="SMART" id="SM00179">
    <property type="entry name" value="EGF_CA"/>
    <property type="match status" value="4"/>
</dbReference>
<dbReference type="PROSITE" id="PS00010">
    <property type="entry name" value="ASX_HYDROXYL"/>
    <property type="match status" value="1"/>
</dbReference>
<feature type="region of interest" description="Disordered" evidence="15">
    <location>
        <begin position="1571"/>
        <end position="1603"/>
    </location>
</feature>
<feature type="domain" description="EGF-like" evidence="18">
    <location>
        <begin position="1110"/>
        <end position="1147"/>
    </location>
</feature>
<evidence type="ECO:0000256" key="10">
    <source>
        <dbReference type="ARBA" id="ARBA00023157"/>
    </source>
</evidence>
<dbReference type="FunFam" id="2.60.40.60:FF:000090">
    <property type="entry name" value="FAT atypical cadherin 3"/>
    <property type="match status" value="1"/>
</dbReference>
<evidence type="ECO:0000313" key="20">
    <source>
        <dbReference type="EMBL" id="KAH0814681.1"/>
    </source>
</evidence>
<dbReference type="GO" id="GO:0016342">
    <property type="term" value="C:catenin complex"/>
    <property type="evidence" value="ECO:0007669"/>
    <property type="project" value="TreeGrafter"/>
</dbReference>
<gene>
    <name evidence="20" type="ORF">GEV33_008111</name>
</gene>
<evidence type="ECO:0000256" key="5">
    <source>
        <dbReference type="ARBA" id="ARBA00022737"/>
    </source>
</evidence>
<dbReference type="GO" id="GO:0007163">
    <property type="term" value="P:establishment or maintenance of cell polarity"/>
    <property type="evidence" value="ECO:0007669"/>
    <property type="project" value="UniProtKB-ARBA"/>
</dbReference>
<dbReference type="Gene3D" id="1.25.40.20">
    <property type="entry name" value="Ankyrin repeat-containing domain"/>
    <property type="match status" value="1"/>
</dbReference>
<dbReference type="CDD" id="cd00054">
    <property type="entry name" value="EGF_CA"/>
    <property type="match status" value="4"/>
</dbReference>
<dbReference type="SUPFAM" id="SSF49313">
    <property type="entry name" value="Cadherin-like"/>
    <property type="match status" value="6"/>
</dbReference>
<feature type="repeat" description="ANK" evidence="12">
    <location>
        <begin position="1743"/>
        <end position="1775"/>
    </location>
</feature>
<feature type="domain" description="EGF-like" evidence="18">
    <location>
        <begin position="828"/>
        <end position="866"/>
    </location>
</feature>
<feature type="transmembrane region" description="Helical" evidence="16">
    <location>
        <begin position="1241"/>
        <end position="1261"/>
    </location>
</feature>
<dbReference type="GO" id="GO:0016477">
    <property type="term" value="P:cell migration"/>
    <property type="evidence" value="ECO:0007669"/>
    <property type="project" value="TreeGrafter"/>
</dbReference>
<keyword evidence="10 14" id="KW-1015">Disulfide bond</keyword>
<dbReference type="GO" id="GO:0030855">
    <property type="term" value="P:epithelial cell differentiation"/>
    <property type="evidence" value="ECO:0007669"/>
    <property type="project" value="UniProtKB-ARBA"/>
</dbReference>
<evidence type="ECO:0000256" key="4">
    <source>
        <dbReference type="ARBA" id="ARBA00022729"/>
    </source>
</evidence>
<dbReference type="InterPro" id="IPR000152">
    <property type="entry name" value="EGF-type_Asp/Asn_hydroxyl_site"/>
</dbReference>
<dbReference type="Pfam" id="PF00008">
    <property type="entry name" value="EGF"/>
    <property type="match status" value="2"/>
</dbReference>
<dbReference type="GO" id="GO:0008013">
    <property type="term" value="F:beta-catenin binding"/>
    <property type="evidence" value="ECO:0007669"/>
    <property type="project" value="TreeGrafter"/>
</dbReference>
<dbReference type="GO" id="GO:0008104">
    <property type="term" value="P:intracellular protein localization"/>
    <property type="evidence" value="ECO:0007669"/>
    <property type="project" value="UniProtKB-ARBA"/>
</dbReference>
<dbReference type="PROSITE" id="PS01186">
    <property type="entry name" value="EGF_2"/>
    <property type="match status" value="1"/>
</dbReference>
<keyword evidence="12" id="KW-0040">ANK repeat</keyword>
<dbReference type="FunFam" id="2.10.25.10:FF:000508">
    <property type="entry name" value="Eyes shut homolog"/>
    <property type="match status" value="1"/>
</dbReference>
<dbReference type="Proteomes" id="UP000719412">
    <property type="component" value="Unassembled WGS sequence"/>
</dbReference>
<evidence type="ECO:0000256" key="11">
    <source>
        <dbReference type="ARBA" id="ARBA00023180"/>
    </source>
</evidence>
<dbReference type="PROSITE" id="PS01187">
    <property type="entry name" value="EGF_CA"/>
    <property type="match status" value="1"/>
</dbReference>
<feature type="domain" description="Cadherin" evidence="19">
    <location>
        <begin position="576"/>
        <end position="676"/>
    </location>
</feature>
<evidence type="ECO:0000256" key="8">
    <source>
        <dbReference type="ARBA" id="ARBA00022989"/>
    </source>
</evidence>
<evidence type="ECO:0000256" key="2">
    <source>
        <dbReference type="ARBA" id="ARBA00022536"/>
    </source>
</evidence>
<accession>A0A8J6HH69</accession>
<feature type="domain" description="EGF-like" evidence="18">
    <location>
        <begin position="1072"/>
        <end position="1108"/>
    </location>
</feature>
<dbReference type="FunFam" id="2.10.25.10:FF:000125">
    <property type="entry name" value="Neurogenic locus notch protein-like"/>
    <property type="match status" value="1"/>
</dbReference>
<dbReference type="Gene3D" id="2.60.120.200">
    <property type="match status" value="1"/>
</dbReference>
<evidence type="ECO:0000256" key="6">
    <source>
        <dbReference type="ARBA" id="ARBA00022837"/>
    </source>
</evidence>
<evidence type="ECO:0000256" key="14">
    <source>
        <dbReference type="PROSITE-ProRule" id="PRU00076"/>
    </source>
</evidence>
<dbReference type="SUPFAM" id="SSF49899">
    <property type="entry name" value="Concanavalin A-like lectins/glucanases"/>
    <property type="match status" value="1"/>
</dbReference>
<comment type="caution">
    <text evidence="14">Lacks conserved residue(s) required for the propagation of feature annotation.</text>
</comment>
<dbReference type="FunFam" id="2.60.40.60:FF:000013">
    <property type="entry name" value="Cadherin EGF LAG seven-pass G-type receptor"/>
    <property type="match status" value="2"/>
</dbReference>
<organism evidence="20 21">
    <name type="scientific">Tenebrio molitor</name>
    <name type="common">Yellow mealworm beetle</name>
    <dbReference type="NCBI Taxonomy" id="7067"/>
    <lineage>
        <taxon>Eukaryota</taxon>
        <taxon>Metazoa</taxon>
        <taxon>Ecdysozoa</taxon>
        <taxon>Arthropoda</taxon>
        <taxon>Hexapoda</taxon>
        <taxon>Insecta</taxon>
        <taxon>Pterygota</taxon>
        <taxon>Neoptera</taxon>
        <taxon>Endopterygota</taxon>
        <taxon>Coleoptera</taxon>
        <taxon>Polyphaga</taxon>
        <taxon>Cucujiformia</taxon>
        <taxon>Tenebrionidae</taxon>
        <taxon>Tenebrio</taxon>
    </lineage>
</organism>
<keyword evidence="11" id="KW-0325">Glycoprotein</keyword>
<dbReference type="Gene3D" id="2.10.25.10">
    <property type="entry name" value="Laminin"/>
    <property type="match status" value="5"/>
</dbReference>
<feature type="domain" description="Cadherin" evidence="19">
    <location>
        <begin position="352"/>
        <end position="456"/>
    </location>
</feature>
<evidence type="ECO:0000256" key="1">
    <source>
        <dbReference type="ARBA" id="ARBA00004251"/>
    </source>
</evidence>
<feature type="domain" description="Cadherin" evidence="19">
    <location>
        <begin position="143"/>
        <end position="246"/>
    </location>
</feature>
<dbReference type="Pfam" id="PF00028">
    <property type="entry name" value="Cadherin"/>
    <property type="match status" value="5"/>
</dbReference>
<dbReference type="Gene3D" id="2.60.40.60">
    <property type="entry name" value="Cadherins"/>
    <property type="match status" value="6"/>
</dbReference>
<feature type="disulfide bond" evidence="14">
    <location>
        <begin position="856"/>
        <end position="865"/>
    </location>
</feature>
<dbReference type="SMART" id="SM00181">
    <property type="entry name" value="EGF"/>
    <property type="match status" value="6"/>
</dbReference>
<feature type="domain" description="EGF-like" evidence="18">
    <location>
        <begin position="1185"/>
        <end position="1221"/>
    </location>
</feature>
<proteinExistence type="predicted"/>
<evidence type="ECO:0000256" key="13">
    <source>
        <dbReference type="PROSITE-ProRule" id="PRU00043"/>
    </source>
</evidence>
<dbReference type="GO" id="GO:0031175">
    <property type="term" value="P:neuron projection development"/>
    <property type="evidence" value="ECO:0007669"/>
    <property type="project" value="TreeGrafter"/>
</dbReference>
<dbReference type="Pfam" id="PF02210">
    <property type="entry name" value="Laminin_G_2"/>
    <property type="match status" value="1"/>
</dbReference>
<dbReference type="InterPro" id="IPR020894">
    <property type="entry name" value="Cadherin_CS"/>
</dbReference>
<protein>
    <submittedName>
        <fullName evidence="20">Uncharacterized protein</fullName>
    </submittedName>
</protein>
<evidence type="ECO:0000256" key="7">
    <source>
        <dbReference type="ARBA" id="ARBA00022889"/>
    </source>
</evidence>
<dbReference type="InterPro" id="IPR001881">
    <property type="entry name" value="EGF-like_Ca-bd_dom"/>
</dbReference>
<feature type="disulfide bond" evidence="14">
    <location>
        <begin position="1211"/>
        <end position="1220"/>
    </location>
</feature>
<dbReference type="GO" id="GO:0007156">
    <property type="term" value="P:homophilic cell adhesion via plasma membrane adhesion molecules"/>
    <property type="evidence" value="ECO:0007669"/>
    <property type="project" value="InterPro"/>
</dbReference>
<evidence type="ECO:0000256" key="15">
    <source>
        <dbReference type="SAM" id="MobiDB-lite"/>
    </source>
</evidence>
<dbReference type="InterPro" id="IPR002126">
    <property type="entry name" value="Cadherin-like_dom"/>
</dbReference>
<dbReference type="PRINTS" id="PR01983">
    <property type="entry name" value="NOTCH"/>
</dbReference>
<keyword evidence="2 14" id="KW-0245">EGF-like domain</keyword>
<feature type="domain" description="Cadherin" evidence="19">
    <location>
        <begin position="457"/>
        <end position="561"/>
    </location>
</feature>
<dbReference type="FunFam" id="2.60.120.200:FF:000250">
    <property type="entry name" value="Fat-like cadherin-related tumor suppressor homolog"/>
    <property type="match status" value="1"/>
</dbReference>
<feature type="domain" description="Cadherin" evidence="19">
    <location>
        <begin position="247"/>
        <end position="351"/>
    </location>
</feature>
<evidence type="ECO:0000313" key="21">
    <source>
        <dbReference type="Proteomes" id="UP000719412"/>
    </source>
</evidence>
<keyword evidence="3 16" id="KW-0812">Transmembrane</keyword>
<dbReference type="GO" id="GO:0007424">
    <property type="term" value="P:open tracheal system development"/>
    <property type="evidence" value="ECO:0007669"/>
    <property type="project" value="UniProtKB-ARBA"/>
</dbReference>
<dbReference type="PROSITE" id="PS00022">
    <property type="entry name" value="EGF_1"/>
    <property type="match status" value="4"/>
</dbReference>
<evidence type="ECO:0000259" key="18">
    <source>
        <dbReference type="PROSITE" id="PS50026"/>
    </source>
</evidence>
<dbReference type="InterPro" id="IPR039808">
    <property type="entry name" value="Cadherin"/>
</dbReference>
<dbReference type="InterPro" id="IPR036770">
    <property type="entry name" value="Ankyrin_rpt-contain_sf"/>
</dbReference>
<evidence type="ECO:0000256" key="12">
    <source>
        <dbReference type="PROSITE-ProRule" id="PRU00023"/>
    </source>
</evidence>
<dbReference type="GO" id="GO:0048589">
    <property type="term" value="P:developmental growth"/>
    <property type="evidence" value="ECO:0007669"/>
    <property type="project" value="UniProtKB-ARBA"/>
</dbReference>
<reference evidence="20" key="1">
    <citation type="journal article" date="2020" name="J Insects Food Feed">
        <title>The yellow mealworm (Tenebrio molitor) genome: a resource for the emerging insects as food and feed industry.</title>
        <authorList>
            <person name="Eriksson T."/>
            <person name="Andere A."/>
            <person name="Kelstrup H."/>
            <person name="Emery V."/>
            <person name="Picard C."/>
        </authorList>
    </citation>
    <scope>NUCLEOTIDE SEQUENCE</scope>
    <source>
        <strain evidence="20">Stoneville</strain>
        <tissue evidence="20">Whole head</tissue>
    </source>
</reference>
<keyword evidence="21" id="KW-1185">Reference proteome</keyword>
<dbReference type="InterPro" id="IPR002110">
    <property type="entry name" value="Ankyrin_rpt"/>
</dbReference>
<evidence type="ECO:0000256" key="9">
    <source>
        <dbReference type="ARBA" id="ARBA00023136"/>
    </source>
</evidence>
<dbReference type="PROSITE" id="PS50268">
    <property type="entry name" value="CADHERIN_2"/>
    <property type="match status" value="6"/>
</dbReference>
<dbReference type="GO" id="GO:0001736">
    <property type="term" value="P:establishment of planar polarity"/>
    <property type="evidence" value="ECO:0007669"/>
    <property type="project" value="UniProtKB-ARBA"/>
</dbReference>
<dbReference type="Pfam" id="PF00023">
    <property type="entry name" value="Ank"/>
    <property type="match status" value="1"/>
</dbReference>
<dbReference type="GO" id="GO:0048513">
    <property type="term" value="P:animal organ development"/>
    <property type="evidence" value="ECO:0007669"/>
    <property type="project" value="UniProtKB-ARBA"/>
</dbReference>
<dbReference type="PANTHER" id="PTHR24027:SF438">
    <property type="entry name" value="CADHERIN 23"/>
    <property type="match status" value="1"/>
</dbReference>
<evidence type="ECO:0000256" key="3">
    <source>
        <dbReference type="ARBA" id="ARBA00022692"/>
    </source>
</evidence>
<reference evidence="20" key="2">
    <citation type="submission" date="2021-08" db="EMBL/GenBank/DDBJ databases">
        <authorList>
            <person name="Eriksson T."/>
        </authorList>
    </citation>
    <scope>NUCLEOTIDE SEQUENCE</scope>
    <source>
        <strain evidence="20">Stoneville</strain>
        <tissue evidence="20">Whole head</tissue>
    </source>
</reference>
<comment type="caution">
    <text evidence="20">The sequence shown here is derived from an EMBL/GenBank/DDBJ whole genome shotgun (WGS) entry which is preliminary data.</text>
</comment>
<dbReference type="PROSITE" id="PS50025">
    <property type="entry name" value="LAM_G_DOMAIN"/>
    <property type="match status" value="1"/>
</dbReference>
<dbReference type="PANTHER" id="PTHR24027">
    <property type="entry name" value="CADHERIN-23"/>
    <property type="match status" value="1"/>
</dbReference>
<feature type="transmembrane region" description="Helical" evidence="16">
    <location>
        <begin position="2098"/>
        <end position="2116"/>
    </location>
</feature>
<dbReference type="SUPFAM" id="SSF48403">
    <property type="entry name" value="Ankyrin repeat"/>
    <property type="match status" value="1"/>
</dbReference>
<evidence type="ECO:0000256" key="16">
    <source>
        <dbReference type="SAM" id="Phobius"/>
    </source>
</evidence>
<keyword evidence="5" id="KW-0677">Repeat</keyword>
<dbReference type="CDD" id="cd11304">
    <property type="entry name" value="Cadherin_repeat"/>
    <property type="match status" value="5"/>
</dbReference>
<dbReference type="Pfam" id="PF12796">
    <property type="entry name" value="Ank_2"/>
    <property type="match status" value="1"/>
</dbReference>
<dbReference type="FunFam" id="2.60.40.60:FF:000033">
    <property type="entry name" value="FAT atypical cadherin 1"/>
    <property type="match status" value="1"/>
</dbReference>
<feature type="region of interest" description="Disordered" evidence="15">
    <location>
        <begin position="1471"/>
        <end position="1492"/>
    </location>
</feature>
<dbReference type="InterPro" id="IPR001791">
    <property type="entry name" value="Laminin_G"/>
</dbReference>
<dbReference type="GO" id="GO:0005509">
    <property type="term" value="F:calcium ion binding"/>
    <property type="evidence" value="ECO:0007669"/>
    <property type="project" value="UniProtKB-UniRule"/>
</dbReference>
<dbReference type="PROSITE" id="PS50088">
    <property type="entry name" value="ANK_REPEAT"/>
    <property type="match status" value="1"/>
</dbReference>
<sequence length="2120" mass="236734">MVDAPFYWSILVSNSSTLSPSVCFITFFTVPTDNPPYCLRYRYRQVLSEGILPGSFVLSVLATDIDGPEHSKLRYILSGDGMDNFLLDKDNGHLKTVTYLDREKQSKYTLTAHVHDKERTSWKCSSQIELVISDLNDNAPLFSLPFYSVSLPEDVEVGTLVTKIHATDADIGINRKIKYAFIDSFNNHFKMASDSGIVTLAKPLDREIRAVYNLTVQAVDQGSPQLSSVSTLTVNVQDINDNPPEFANKYYFAVVPEIDAVGTEVAKVLATSKDTGVNADVYYSIIGGNEHKKFAINNKTGVISIAEMLDYERAKDYFLTIQAIDGGTPPLSNVATVNITVTDCNDNAPLFSQLSYSSRIREDAQIGDKILQVIATDLDSDKNGQVTYSIIRGDNREQFEVDPDTGYISVADELDRETTSSYVLEVLAKDNGVPVLSRQTLVNIEISDANDNPPLFAQPNYTTIIQEDKPIGYSIIKFTITDADTAPNTIPYTFDFRSGNEGNSFRLEEDGILRTATKFNHKIKDNFLLQIRVFDNGIPPLYSDAWVVVKVIEESQYPPIITPLDININSYLDEYPGGVIGKVYANDQDQYDTLTFSLAPTLGIAYPTHELFQINRTDGTLTALPRLDVGDYRLNVSVTDGKFHAHSIVKINIEVISEDMLDNSVAIRFRQVSPEVFVLSHRKGFVRAVRNAMNCRLKDVVIISVQPSTDEDISLRSKRYVVNKDLDVLFTVRRPDEGFYTSESIRKALNDNLEELEESTKLVVEEIIRFKCSNTYCMFGVCQDHYVLEASHIDPVATDVTSFVSPHHRQKLECVCKEGYGGEKCDTIVNECAREPCPPYKICIPDASTAGYSCQCPEGYAGAMCDVDISKCHDQNCYIARNPISFSGKSYSQYRIINKKSIEDQLSLSLRIRTVQPTGNLMYAAGKVDYNILEIVNGAVQYRFELGSGEGIVRESTVYISDGRWHEVKLERDRNSARITVDGTHTAQGSAPGISDILNLQSDEMYLGAEVHQHPSILGFEDIQRGFSGCMDDIRISRMSVPLHKSGDSSVAVLKRFANVEFSCDTNNVLVPPGPCGSQPCMNGGTCHETSTGYECSCHTRFTGSLCELDMDPCASAPCLYGGKCVSNAPGDYSCECIFRLSGKRCEYGQYCSPNPCKHGGVCEEGDDRPLCKCRSFFGEFCEYDINECESSPCQNGGTCFNDIGSFRCVCPQNTTGPYCGSQLYSTSISSSIYNITWEELIAISVGVVVIVLLVVLFVFLRRCCARRARRRRNINNENIKDHIVLNSTRPHEMSEFKRGSKLSNLEVNQREIPVCPPRPVSYTASGQNDSLYNCNATTMMLNNLDTLRSYGSAGDELENVPPDYVRNLNRSSGQNCVGNHCDSEKTTWAEQMHLASSLNDKPKVKNEYKLSSPVNCDVPNRLYGGRSNTVNYVKANGSVCPEEDQRSVGSYHWDCSDWARHSQTLPNITEVPGSEIPDSSSFHSNESNESRCHHLPPVLGPLDPHRDIETLNEDAESEFMADSECDPHGASPSLNALDSGNEEFRFTTADSYIRHPNSYLPSHGYNIPSESEGECLQSPGAESDEVEPYGFPSNRNRRKNCDDDIGSVITTLEERNSLLGGYGSNSDMSTNLCEIEDSECEAEHKPLNYLAGVQQTSIITGDKMLYASDFSDEEGLSDDPDYYDFKRRLKANRRKALEKADLEADPAKQQAQAVFSAITYERKNEFFEELDKGFDVNTEFECGWTPLLLASSIANVEIVTRLLESGADINKTIDCHTPLMLACNNSKNIETRIASCTQLLLKHGVNVNAFDKKRRTAIMMAANNGHARTVELLLPLVDRDAEDNQRWDVLFWAVSGNHPMIVSFLLSQGFTCDKVDIRGNTVADLAQSNSSDAILKLLPKDPMDNFYLALNTSSTFEDTFGSLKNGEKPRFTSDICKILYGTKSESVLATLWEKNVDLSELLATSDTKLIQLGVRFPFQRRRILLGLYKLHKHPFHPKSIPFASQSRLYTNLDVSAEVLTCVKQLIAMEAGLRFILANYNDPKRPESSQVRVLLSKNRQQIRRLRGVTEQLVKKSEQWDLMVRPVDRVTLKRRNVPWANLYLSVSLFTLLTVFAYKKFL</sequence>
<feature type="disulfide bond" evidence="14">
    <location>
        <begin position="1137"/>
        <end position="1146"/>
    </location>
</feature>
<dbReference type="SMART" id="SM00112">
    <property type="entry name" value="CA"/>
    <property type="match status" value="6"/>
</dbReference>
<dbReference type="SUPFAM" id="SSF57196">
    <property type="entry name" value="EGF/Laminin"/>
    <property type="match status" value="4"/>
</dbReference>
<feature type="disulfide bond" evidence="14">
    <location>
        <begin position="837"/>
        <end position="854"/>
    </location>
</feature>
<dbReference type="EMBL" id="JABDTM020024031">
    <property type="protein sequence ID" value="KAH0814681.1"/>
    <property type="molecule type" value="Genomic_DNA"/>
</dbReference>
<dbReference type="PRINTS" id="PR00205">
    <property type="entry name" value="CADHERIN"/>
</dbReference>
<feature type="domain" description="Laminin G" evidence="17">
    <location>
        <begin position="883"/>
        <end position="1064"/>
    </location>
</feature>